<feature type="region of interest" description="Disordered" evidence="1">
    <location>
        <begin position="1"/>
        <end position="115"/>
    </location>
</feature>
<proteinExistence type="predicted"/>
<accession>Q2T8Q5</accession>
<dbReference type="PANTHER" id="PTHR43559">
    <property type="entry name" value="HYDROLASE YCAC-RELATED"/>
    <property type="match status" value="1"/>
</dbReference>
<evidence type="ECO:0000256" key="1">
    <source>
        <dbReference type="SAM" id="MobiDB-lite"/>
    </source>
</evidence>
<reference evidence="3 4" key="1">
    <citation type="journal article" date="2005" name="BMC Genomics">
        <title>Bacterial genome adaptation to niches: divergence of the potential virulence genes in three Burkholderia species of different survival strategies.</title>
        <authorList>
            <person name="Kim H.S."/>
            <person name="Schell M.A."/>
            <person name="Yu Y."/>
            <person name="Ulrich R.L."/>
            <person name="Sarria S.H."/>
            <person name="Nierman W.C."/>
            <person name="DeShazer D."/>
        </authorList>
    </citation>
    <scope>NUCLEOTIDE SEQUENCE [LARGE SCALE GENOMIC DNA]</scope>
    <source>
        <strain evidence="4">ATCC 700388 / DSM 13276 / CCUG 48851 / CIP 106301 / E264</strain>
    </source>
</reference>
<dbReference type="Gene3D" id="3.40.50.850">
    <property type="entry name" value="Isochorismatase-like"/>
    <property type="match status" value="1"/>
</dbReference>
<dbReference type="Pfam" id="PF00857">
    <property type="entry name" value="Isochorismatase"/>
    <property type="match status" value="1"/>
</dbReference>
<sequence>MSVPDGGLDEQNAAGLRRIATPGRFRSRATLPRRRPEPVGTNRSSEALRSGGDPDRAPRGRLERIAGAEARRRPAHRPPDGLTGLAACARRTTGVGSSRQPEMNRRSDCPDAAGMRQASTIGTRCPLLALFLEATMASEPIRDPASDHLLTPLNAAFVIIDYQPVQVNSIASMDRQLLLDNIVGAAKAAVAYKLPIVHSTVNVKTGLNKPPVPQLRAVLGDYPTYDRTSINSWEDVEFRQAVEATGRKKLIMTALWTEACLTFPALDALKAGYEVYVVVDAVGGTSVAAHEAALRRIEQAGGKMISVAQLFCELQRDWARSETVPAFMNLFIETGGTAGIQFAYEKN</sequence>
<dbReference type="Proteomes" id="UP000001930">
    <property type="component" value="Chromosome II"/>
</dbReference>
<organism evidence="3 4">
    <name type="scientific">Burkholderia thailandensis (strain ATCC 700388 / DSM 13276 / CCUG 48851 / CIP 106301 / E264)</name>
    <dbReference type="NCBI Taxonomy" id="271848"/>
    <lineage>
        <taxon>Bacteria</taxon>
        <taxon>Pseudomonadati</taxon>
        <taxon>Pseudomonadota</taxon>
        <taxon>Betaproteobacteria</taxon>
        <taxon>Burkholderiales</taxon>
        <taxon>Burkholderiaceae</taxon>
        <taxon>Burkholderia</taxon>
        <taxon>pseudomallei group</taxon>
    </lineage>
</organism>
<feature type="compositionally biased region" description="Basic and acidic residues" evidence="1">
    <location>
        <begin position="52"/>
        <end position="72"/>
    </location>
</feature>
<evidence type="ECO:0000313" key="4">
    <source>
        <dbReference type="Proteomes" id="UP000001930"/>
    </source>
</evidence>
<feature type="domain" description="Isochorismatase-like" evidence="2">
    <location>
        <begin position="156"/>
        <end position="309"/>
    </location>
</feature>
<dbReference type="InterPro" id="IPR000868">
    <property type="entry name" value="Isochorismatase-like_dom"/>
</dbReference>
<dbReference type="KEGG" id="bte:BTH_II0242"/>
<keyword evidence="4" id="KW-1185">Reference proteome</keyword>
<evidence type="ECO:0000259" key="2">
    <source>
        <dbReference type="Pfam" id="PF00857"/>
    </source>
</evidence>
<dbReference type="CDD" id="cd01012">
    <property type="entry name" value="YcaC_related"/>
    <property type="match status" value="1"/>
</dbReference>
<evidence type="ECO:0000313" key="3">
    <source>
        <dbReference type="EMBL" id="ABC34572.1"/>
    </source>
</evidence>
<dbReference type="InterPro" id="IPR036380">
    <property type="entry name" value="Isochorismatase-like_sf"/>
</dbReference>
<protein>
    <submittedName>
        <fullName evidence="3">Isochorismatase, isochorismatase family</fullName>
    </submittedName>
</protein>
<dbReference type="HOGENOM" id="CLU_798500_0_0_4"/>
<gene>
    <name evidence="3" type="ordered locus">BTH_II0242</name>
</gene>
<name>Q2T8Q5_BURTA</name>
<dbReference type="AlphaFoldDB" id="Q2T8Q5"/>
<dbReference type="InterPro" id="IPR053152">
    <property type="entry name" value="Hydrolase_YcaC-like"/>
</dbReference>
<dbReference type="SUPFAM" id="SSF52499">
    <property type="entry name" value="Isochorismatase-like hydrolases"/>
    <property type="match status" value="1"/>
</dbReference>
<dbReference type="PANTHER" id="PTHR43559:SF1">
    <property type="entry name" value="HYDROLASE"/>
    <property type="match status" value="1"/>
</dbReference>
<dbReference type="EMBL" id="CP000085">
    <property type="protein sequence ID" value="ABC34572.1"/>
    <property type="molecule type" value="Genomic_DNA"/>
</dbReference>